<protein>
    <submittedName>
        <fullName evidence="3">Uncharacterized protein</fullName>
    </submittedName>
</protein>
<accession>A0ABN9SE01</accession>
<feature type="region of interest" description="Disordered" evidence="1">
    <location>
        <begin position="271"/>
        <end position="298"/>
    </location>
</feature>
<evidence type="ECO:0000313" key="3">
    <source>
        <dbReference type="EMBL" id="CAK0829901.1"/>
    </source>
</evidence>
<feature type="compositionally biased region" description="Gly residues" evidence="1">
    <location>
        <begin position="590"/>
        <end position="599"/>
    </location>
</feature>
<dbReference type="EMBL" id="CAUYUJ010010646">
    <property type="protein sequence ID" value="CAK0829901.1"/>
    <property type="molecule type" value="Genomic_DNA"/>
</dbReference>
<evidence type="ECO:0000256" key="1">
    <source>
        <dbReference type="SAM" id="MobiDB-lite"/>
    </source>
</evidence>
<feature type="chain" id="PRO_5046532400" evidence="2">
    <location>
        <begin position="28"/>
        <end position="612"/>
    </location>
</feature>
<reference evidence="3" key="1">
    <citation type="submission" date="2023-10" db="EMBL/GenBank/DDBJ databases">
        <authorList>
            <person name="Chen Y."/>
            <person name="Shah S."/>
            <person name="Dougan E. K."/>
            <person name="Thang M."/>
            <person name="Chan C."/>
        </authorList>
    </citation>
    <scope>NUCLEOTIDE SEQUENCE [LARGE SCALE GENOMIC DNA]</scope>
</reference>
<keyword evidence="2" id="KW-0732">Signal</keyword>
<feature type="region of interest" description="Disordered" evidence="1">
    <location>
        <begin position="542"/>
        <end position="612"/>
    </location>
</feature>
<proteinExistence type="predicted"/>
<dbReference type="Proteomes" id="UP001189429">
    <property type="component" value="Unassembled WGS sequence"/>
</dbReference>
<feature type="compositionally biased region" description="Pro residues" evidence="1">
    <location>
        <begin position="572"/>
        <end position="583"/>
    </location>
</feature>
<name>A0ABN9SE01_9DINO</name>
<gene>
    <name evidence="3" type="ORF">PCOR1329_LOCUS28693</name>
</gene>
<sequence length="612" mass="65981">MGLARGPLSTLAAAAIHGLVALGAWRAAPPRVCPRPVCPAAHCPPASGAGPPGGDPPAGPAALFSELPEELAEVRAAAARLDERVALLQATADAVISFWPLIWVLVGGLLRDSFERMLSARRYQLFASDGSVVAEPAFMSEVRPGRRLALWYSGDTYWHERLALAYVRPGVWIIVIPDGDRYPENLRCRRGTSGAVQAVLVDPGKPTLDRMRGRFYRFREPLEPSELVEQVKMAEAESYAITRRAPEAPASIMLWDGTDVKYEPLMGSEGSDLVPLADADRPAHGDGAAPAALPPPELPPDTTWLIVDPHYPDFGRERHPGPDAPRAGEHAMALDTRKKPVPVRQVALVDVDAFLASARTGVAKIPEEDAPPAAGRLEDRLREALDGGAKAPPAVEDARTLTVVHDEHGERYKEWRSVCAEISCSHFGDWDKHHEGPATALSLFKNIQRRGGDPRLWHANWRREAGVSPQERTWIEMKLLPDILYLSGCYDQLNGPSLACIESVSRRVCQIIEACSTGVPGRANCEGVKHFTPVASASSVAPAELRPRAHRRAKEEMEIESMRVRTRGLQPPGGPEAPPPGGPVNPKGTPKGGKTGGRGQPSQGAGQEGGGK</sequence>
<organism evidence="3 4">
    <name type="scientific">Prorocentrum cordatum</name>
    <dbReference type="NCBI Taxonomy" id="2364126"/>
    <lineage>
        <taxon>Eukaryota</taxon>
        <taxon>Sar</taxon>
        <taxon>Alveolata</taxon>
        <taxon>Dinophyceae</taxon>
        <taxon>Prorocentrales</taxon>
        <taxon>Prorocentraceae</taxon>
        <taxon>Prorocentrum</taxon>
    </lineage>
</organism>
<keyword evidence="4" id="KW-1185">Reference proteome</keyword>
<feature type="non-terminal residue" evidence="3">
    <location>
        <position position="612"/>
    </location>
</feature>
<feature type="signal peptide" evidence="2">
    <location>
        <begin position="1"/>
        <end position="27"/>
    </location>
</feature>
<comment type="caution">
    <text evidence="3">The sequence shown here is derived from an EMBL/GenBank/DDBJ whole genome shotgun (WGS) entry which is preliminary data.</text>
</comment>
<feature type="compositionally biased region" description="Basic and acidic residues" evidence="1">
    <location>
        <begin position="553"/>
        <end position="563"/>
    </location>
</feature>
<evidence type="ECO:0000256" key="2">
    <source>
        <dbReference type="SAM" id="SignalP"/>
    </source>
</evidence>
<evidence type="ECO:0000313" key="4">
    <source>
        <dbReference type="Proteomes" id="UP001189429"/>
    </source>
</evidence>